<dbReference type="EMBL" id="CAJOBD010003948">
    <property type="protein sequence ID" value="CAF3973502.1"/>
    <property type="molecule type" value="Genomic_DNA"/>
</dbReference>
<protein>
    <recommendedName>
        <fullName evidence="1">MutL C-terminal dimerisation domain-containing protein</fullName>
    </recommendedName>
</protein>
<dbReference type="Proteomes" id="UP000663864">
    <property type="component" value="Unassembled WGS sequence"/>
</dbReference>
<dbReference type="InterPro" id="IPR037198">
    <property type="entry name" value="MutL_C_sf"/>
</dbReference>
<dbReference type="InterPro" id="IPR042120">
    <property type="entry name" value="MutL_C_dimsub"/>
</dbReference>
<dbReference type="AlphaFoldDB" id="A0A815JIH3"/>
<gene>
    <name evidence="3" type="ORF">JBS370_LOCUS24769</name>
    <name evidence="2" type="ORF">ZHD862_LOCUS31983</name>
</gene>
<dbReference type="GO" id="GO:0140664">
    <property type="term" value="F:ATP-dependent DNA damage sensor activity"/>
    <property type="evidence" value="ECO:0007669"/>
    <property type="project" value="InterPro"/>
</dbReference>
<evidence type="ECO:0000313" key="2">
    <source>
        <dbReference type="EMBL" id="CAF1378352.1"/>
    </source>
</evidence>
<dbReference type="EMBL" id="CAJNOT010003336">
    <property type="protein sequence ID" value="CAF1378352.1"/>
    <property type="molecule type" value="Genomic_DNA"/>
</dbReference>
<organism evidence="2 4">
    <name type="scientific">Rotaria sordida</name>
    <dbReference type="NCBI Taxonomy" id="392033"/>
    <lineage>
        <taxon>Eukaryota</taxon>
        <taxon>Metazoa</taxon>
        <taxon>Spiralia</taxon>
        <taxon>Gnathifera</taxon>
        <taxon>Rotifera</taxon>
        <taxon>Eurotatoria</taxon>
        <taxon>Bdelloidea</taxon>
        <taxon>Philodinida</taxon>
        <taxon>Philodinidae</taxon>
        <taxon>Rotaria</taxon>
    </lineage>
</organism>
<comment type="caution">
    <text evidence="2">The sequence shown here is derived from an EMBL/GenBank/DDBJ whole genome shotgun (WGS) entry which is preliminary data.</text>
</comment>
<accession>A0A815JIH3</accession>
<dbReference type="PANTHER" id="PTHR10073:SF47">
    <property type="entry name" value="DNA MISMATCH REPAIR PROTEIN MLH3"/>
    <property type="match status" value="1"/>
</dbReference>
<dbReference type="Pfam" id="PF08676">
    <property type="entry name" value="MutL_C"/>
    <property type="match status" value="1"/>
</dbReference>
<dbReference type="Gene3D" id="3.30.1370.100">
    <property type="entry name" value="MutL, C-terminal domain, regulatory subdomain"/>
    <property type="match status" value="1"/>
</dbReference>
<reference evidence="2" key="1">
    <citation type="submission" date="2021-02" db="EMBL/GenBank/DDBJ databases">
        <authorList>
            <person name="Nowell W R."/>
        </authorList>
    </citation>
    <scope>NUCLEOTIDE SEQUENCE</scope>
</reference>
<dbReference type="GO" id="GO:0032300">
    <property type="term" value="C:mismatch repair complex"/>
    <property type="evidence" value="ECO:0007669"/>
    <property type="project" value="InterPro"/>
</dbReference>
<dbReference type="SUPFAM" id="SSF118116">
    <property type="entry name" value="DNA mismatch repair protein MutL"/>
    <property type="match status" value="1"/>
</dbReference>
<dbReference type="InterPro" id="IPR014790">
    <property type="entry name" value="MutL_C"/>
</dbReference>
<name>A0A815JIH3_9BILA</name>
<dbReference type="GO" id="GO:0016887">
    <property type="term" value="F:ATP hydrolysis activity"/>
    <property type="evidence" value="ECO:0007669"/>
    <property type="project" value="InterPro"/>
</dbReference>
<dbReference type="PANTHER" id="PTHR10073">
    <property type="entry name" value="DNA MISMATCH REPAIR PROTEIN MLH, PMS, MUTL"/>
    <property type="match status" value="1"/>
</dbReference>
<dbReference type="Proteomes" id="UP000663836">
    <property type="component" value="Unassembled WGS sequence"/>
</dbReference>
<proteinExistence type="predicted"/>
<dbReference type="SMART" id="SM00853">
    <property type="entry name" value="MutL_C"/>
    <property type="match status" value="1"/>
</dbReference>
<dbReference type="InterPro" id="IPR042121">
    <property type="entry name" value="MutL_C_regsub"/>
</dbReference>
<sequence>MSIRSDLLEQYHIARTKFKTINEQQETLYHKRQRIILENSRINAYKHTLIQSKRREWSIFRRNEYYRSSLHPVRLSTNIRNSFQVNQKKQSQSSNISFSIMINTLPPRIYPSTLNIRSVSSKQSMNINILHQTSFLGQFDKKFLITKHLIRSSHINQIQLILFDQHAISERILLERLQAHFKQENIQTIPFQLSEPIVIARNPRFLYTIEQISLLERTGFIFSSISIHNLLVRAVPGWLLSLGQRQSSNSLLDHIIYDTIDNILLKINNYSNNIELIIYETLKSLACHNAIKFNDILTNDECHHLLNELKLCSMPFICAHGRTSVAILWEYDIMLENYQVDMTELKQLASIHKWLKES</sequence>
<feature type="domain" description="MutL C-terminal dimerisation" evidence="1">
    <location>
        <begin position="135"/>
        <end position="297"/>
    </location>
</feature>
<dbReference type="Gene3D" id="3.30.1540.20">
    <property type="entry name" value="MutL, C-terminal domain, dimerisation subdomain"/>
    <property type="match status" value="1"/>
</dbReference>
<evidence type="ECO:0000313" key="3">
    <source>
        <dbReference type="EMBL" id="CAF3973502.1"/>
    </source>
</evidence>
<evidence type="ECO:0000259" key="1">
    <source>
        <dbReference type="SMART" id="SM00853"/>
    </source>
</evidence>
<dbReference type="InterPro" id="IPR038973">
    <property type="entry name" value="MutL/Mlh/Pms-like"/>
</dbReference>
<dbReference type="GO" id="GO:0005524">
    <property type="term" value="F:ATP binding"/>
    <property type="evidence" value="ECO:0007669"/>
    <property type="project" value="InterPro"/>
</dbReference>
<dbReference type="GO" id="GO:0006298">
    <property type="term" value="P:mismatch repair"/>
    <property type="evidence" value="ECO:0007669"/>
    <property type="project" value="InterPro"/>
</dbReference>
<evidence type="ECO:0000313" key="4">
    <source>
        <dbReference type="Proteomes" id="UP000663864"/>
    </source>
</evidence>